<evidence type="ECO:0000256" key="1">
    <source>
        <dbReference type="SAM" id="MobiDB-lite"/>
    </source>
</evidence>
<dbReference type="PANTHER" id="PTHR46576:SF1">
    <property type="entry name" value="BROMO ADJACENT HOMOLOGY DOMAIN-CONTAINING 1 PROTEIN"/>
    <property type="match status" value="1"/>
</dbReference>
<proteinExistence type="predicted"/>
<sequence>MRSQAAKPSLKKGSLGKTTFKANTTKQVKKKRAAPKKAKLAQKSTSKGSKKGTSDDSTSCKNDTETSIKEKNDSSAEAAKTLPVKNYTPRDDSPSKKAKKESKETKDKAKVAKKVVTKKPVKLTKKNKSTLKLKNDDKNNDNIKYKLNLDAVKKGTANIPKPAVKGNFKKGNLTNQKKKGSSINKDGDQSNKDKEDEDEKSQKDTSIENLSNSTKNDNRDDKNSTPQMETKIEMKEVNSERNESNILENSNQNVSTINNTQVEITKVETERPPKFFTSSRSLRTVDIDVKCCKNSKGNLSVSERFVSLKSDDSNKEKSSSNNLVSQGPDIDVYTFTEKVDSPKSILSDFRSPINKNIGRVRPIARVKGTVIDKKGETERKKFSPHRPIEEVVKQLKANKRSEDLNIGQNTTNYVSPGLDFSVFSSEKEVEDKPPIVSKSYKMVARKSSITGKPFSPIKFLDQETSMKTDIKPGTKPSNTKKNSSKTKKQIKKNCLSDEEINTSTFSLNTKSFHYTSSEESVNESNDDNDNKESSESDTSKIKKTKNKKYKRITDSAKKTTSKELKELSKDSLIDLKDTSALLGNEKPSKRRLKLLSMWTGPKKHRMASLNALAKVHCLYENESRTHMELGLMKTVDRQVIPSTSKAPLPKKKETKSKESEKQESTSESEYENKNEKDKESSESSDENPPQRSLRGVPGIRSAGKYWDPKSSTSSSEDSELESKSCNLPTDKKKPIPKLAPGKSDLDKPIPKMKKTAGVPIKKKRNRNEIVMDLKDMVVQKRMASLNATAILAASYEKRSPKSNKDDTTSDSCSDESFSQKPKNVISSGVKSELKNEDTKKESEDSTLADRKQKVEVIVNQDTDVTITGVYSTHHHEGFCTVSGMQYRISSTSHTQTTATANCEKEGCSREDGSRYTPLSALSSMQPPAEHAHPHPHPVPELGGLARRAAGCSSAFSAPSPAAHHDPGKDKSNNCYYYPQSVYCINNYSIYKISERRQLLK</sequence>
<feature type="compositionally biased region" description="Polar residues" evidence="1">
    <location>
        <begin position="819"/>
        <end position="829"/>
    </location>
</feature>
<feature type="compositionally biased region" description="Polar residues" evidence="1">
    <location>
        <begin position="16"/>
        <end position="25"/>
    </location>
</feature>
<dbReference type="GO" id="GO:0005677">
    <property type="term" value="C:chromatin silencing complex"/>
    <property type="evidence" value="ECO:0007669"/>
    <property type="project" value="TreeGrafter"/>
</dbReference>
<feature type="compositionally biased region" description="Basic and acidic residues" evidence="1">
    <location>
        <begin position="88"/>
        <end position="110"/>
    </location>
</feature>
<protein>
    <submittedName>
        <fullName evidence="2">Uncharacterized protein</fullName>
    </submittedName>
</protein>
<feature type="compositionally biased region" description="Basic and acidic residues" evidence="1">
    <location>
        <begin position="460"/>
        <end position="472"/>
    </location>
</feature>
<feature type="compositionally biased region" description="Basic and acidic residues" evidence="1">
    <location>
        <begin position="831"/>
        <end position="848"/>
    </location>
</feature>
<comment type="caution">
    <text evidence="2">The sequence shown here is derived from an EMBL/GenBank/DDBJ whole genome shotgun (WGS) entry which is preliminary data.</text>
</comment>
<feature type="compositionally biased region" description="Basic and acidic residues" evidence="1">
    <location>
        <begin position="655"/>
        <end position="681"/>
    </location>
</feature>
<dbReference type="Proteomes" id="UP001153954">
    <property type="component" value="Unassembled WGS sequence"/>
</dbReference>
<feature type="compositionally biased region" description="Basic residues" evidence="1">
    <location>
        <begin position="27"/>
        <end position="40"/>
    </location>
</feature>
<feature type="compositionally biased region" description="Basic residues" evidence="1">
    <location>
        <begin position="541"/>
        <end position="550"/>
    </location>
</feature>
<feature type="compositionally biased region" description="Low complexity" evidence="1">
    <location>
        <begin position="809"/>
        <end position="818"/>
    </location>
</feature>
<dbReference type="AlphaFoldDB" id="A0AAU9TTL5"/>
<dbReference type="GO" id="GO:0003682">
    <property type="term" value="F:chromatin binding"/>
    <property type="evidence" value="ECO:0007669"/>
    <property type="project" value="TreeGrafter"/>
</dbReference>
<feature type="compositionally biased region" description="Basic residues" evidence="1">
    <location>
        <begin position="111"/>
        <end position="131"/>
    </location>
</feature>
<feature type="compositionally biased region" description="Basic and acidic residues" evidence="1">
    <location>
        <begin position="185"/>
        <end position="206"/>
    </location>
</feature>
<feature type="region of interest" description="Disordered" evidence="1">
    <location>
        <begin position="516"/>
        <end position="570"/>
    </location>
</feature>
<feature type="compositionally biased region" description="Basic and acidic residues" evidence="1">
    <location>
        <begin position="528"/>
        <end position="540"/>
    </location>
</feature>
<gene>
    <name evidence="2" type="ORF">EEDITHA_LOCUS6337</name>
</gene>
<evidence type="ECO:0000313" key="3">
    <source>
        <dbReference type="Proteomes" id="UP001153954"/>
    </source>
</evidence>
<dbReference type="PANTHER" id="PTHR46576">
    <property type="entry name" value="BROMO ADJACENT HOMOLOGY DOMAIN-CONTAINING 1 PROTEIN"/>
    <property type="match status" value="1"/>
</dbReference>
<feature type="compositionally biased region" description="Basic and acidic residues" evidence="1">
    <location>
        <begin position="551"/>
        <end position="570"/>
    </location>
</feature>
<feature type="region of interest" description="Disordered" evidence="1">
    <location>
        <begin position="460"/>
        <end position="494"/>
    </location>
</feature>
<feature type="region of interest" description="Disordered" evidence="1">
    <location>
        <begin position="797"/>
        <end position="848"/>
    </location>
</feature>
<dbReference type="EMBL" id="CAKOGL010000009">
    <property type="protein sequence ID" value="CAH2090373.1"/>
    <property type="molecule type" value="Genomic_DNA"/>
</dbReference>
<feature type="compositionally biased region" description="Polar residues" evidence="1">
    <location>
        <begin position="244"/>
        <end position="254"/>
    </location>
</feature>
<feature type="compositionally biased region" description="Basic residues" evidence="1">
    <location>
        <begin position="750"/>
        <end position="763"/>
    </location>
</feature>
<feature type="compositionally biased region" description="Basic and acidic residues" evidence="1">
    <location>
        <begin position="133"/>
        <end position="144"/>
    </location>
</feature>
<feature type="compositionally biased region" description="Basic and acidic residues" evidence="1">
    <location>
        <begin position="797"/>
        <end position="807"/>
    </location>
</feature>
<feature type="region of interest" description="Disordered" evidence="1">
    <location>
        <begin position="1"/>
        <end position="254"/>
    </location>
</feature>
<dbReference type="GO" id="GO:0000976">
    <property type="term" value="F:transcription cis-regulatory region binding"/>
    <property type="evidence" value="ECO:0007669"/>
    <property type="project" value="TreeGrafter"/>
</dbReference>
<feature type="compositionally biased region" description="Basic residues" evidence="1">
    <location>
        <begin position="482"/>
        <end position="491"/>
    </location>
</feature>
<dbReference type="GO" id="GO:0045892">
    <property type="term" value="P:negative regulation of DNA-templated transcription"/>
    <property type="evidence" value="ECO:0007669"/>
    <property type="project" value="TreeGrafter"/>
</dbReference>
<feature type="compositionally biased region" description="Basic and acidic residues" evidence="1">
    <location>
        <begin position="62"/>
        <end position="74"/>
    </location>
</feature>
<feature type="region of interest" description="Disordered" evidence="1">
    <location>
        <begin position="921"/>
        <end position="943"/>
    </location>
</feature>
<reference evidence="2" key="1">
    <citation type="submission" date="2022-03" db="EMBL/GenBank/DDBJ databases">
        <authorList>
            <person name="Tunstrom K."/>
        </authorList>
    </citation>
    <scope>NUCLEOTIDE SEQUENCE</scope>
</reference>
<accession>A0AAU9TTL5</accession>
<dbReference type="InterPro" id="IPR053032">
    <property type="entry name" value="BAH_domain-containing"/>
</dbReference>
<name>A0AAU9TTL5_EUPED</name>
<keyword evidence="3" id="KW-1185">Reference proteome</keyword>
<dbReference type="GO" id="GO:0031507">
    <property type="term" value="P:heterochromatin formation"/>
    <property type="evidence" value="ECO:0007669"/>
    <property type="project" value="TreeGrafter"/>
</dbReference>
<evidence type="ECO:0000313" key="2">
    <source>
        <dbReference type="EMBL" id="CAH2090373.1"/>
    </source>
</evidence>
<organism evidence="2 3">
    <name type="scientific">Euphydryas editha</name>
    <name type="common">Edith's checkerspot</name>
    <dbReference type="NCBI Taxonomy" id="104508"/>
    <lineage>
        <taxon>Eukaryota</taxon>
        <taxon>Metazoa</taxon>
        <taxon>Ecdysozoa</taxon>
        <taxon>Arthropoda</taxon>
        <taxon>Hexapoda</taxon>
        <taxon>Insecta</taxon>
        <taxon>Pterygota</taxon>
        <taxon>Neoptera</taxon>
        <taxon>Endopterygota</taxon>
        <taxon>Lepidoptera</taxon>
        <taxon>Glossata</taxon>
        <taxon>Ditrysia</taxon>
        <taxon>Papilionoidea</taxon>
        <taxon>Nymphalidae</taxon>
        <taxon>Nymphalinae</taxon>
        <taxon>Euphydryas</taxon>
    </lineage>
</organism>
<feature type="compositionally biased region" description="Basic and acidic residues" evidence="1">
    <location>
        <begin position="230"/>
        <end position="243"/>
    </location>
</feature>
<feature type="region of interest" description="Disordered" evidence="1">
    <location>
        <begin position="638"/>
        <end position="763"/>
    </location>
</feature>